<gene>
    <name evidence="2" type="ORF">HPMG_01128</name>
</gene>
<evidence type="ECO:0000313" key="2">
    <source>
        <dbReference type="EMBL" id="EEQ63671.1"/>
    </source>
</evidence>
<feature type="domain" description="TraG P-loop" evidence="1">
    <location>
        <begin position="309"/>
        <end position="684"/>
    </location>
</feature>
<reference evidence="3" key="1">
    <citation type="journal article" date="2014" name="Genome Announc.">
        <title>Draft genome sequences of six enterohepatic helicobacter species isolated from humans and one from rhesus macaques.</title>
        <authorList>
            <person name="Shen Z."/>
            <person name="Sheh A."/>
            <person name="Young S.K."/>
            <person name="Abouelliel A."/>
            <person name="Ward D.V."/>
            <person name="Earl A.M."/>
            <person name="Fox J.G."/>
        </authorList>
    </citation>
    <scope>NUCLEOTIDE SEQUENCE [LARGE SCALE GENOMIC DNA]</scope>
    <source>
        <strain evidence="3">MIT 98-5489</strain>
    </source>
</reference>
<dbReference type="Pfam" id="PF11130">
    <property type="entry name" value="TraC_F_IV"/>
    <property type="match status" value="1"/>
</dbReference>
<accession>C5F077</accession>
<evidence type="ECO:0000259" key="1">
    <source>
        <dbReference type="Pfam" id="PF19044"/>
    </source>
</evidence>
<proteinExistence type="predicted"/>
<dbReference type="InterPro" id="IPR025955">
    <property type="entry name" value="TraC/Conjuga_ATPase"/>
</dbReference>
<organism evidence="2 3">
    <name type="scientific">Helicobacter pullorum MIT 98-5489</name>
    <dbReference type="NCBI Taxonomy" id="537972"/>
    <lineage>
        <taxon>Bacteria</taxon>
        <taxon>Pseudomonadati</taxon>
        <taxon>Campylobacterota</taxon>
        <taxon>Epsilonproteobacteria</taxon>
        <taxon>Campylobacterales</taxon>
        <taxon>Helicobacteraceae</taxon>
        <taxon>Helicobacter</taxon>
    </lineage>
</organism>
<dbReference type="InterPro" id="IPR053155">
    <property type="entry name" value="F-pilin_assembly_TraC"/>
</dbReference>
<dbReference type="Gene3D" id="3.40.50.300">
    <property type="entry name" value="P-loop containing nucleotide triphosphate hydrolases"/>
    <property type="match status" value="1"/>
</dbReference>
<dbReference type="InterPro" id="IPR043964">
    <property type="entry name" value="P-loop_TraG"/>
</dbReference>
<dbReference type="HOGENOM" id="CLU_007815_1_0_7"/>
<evidence type="ECO:0000313" key="3">
    <source>
        <dbReference type="Proteomes" id="UP000003953"/>
    </source>
</evidence>
<dbReference type="Gene3D" id="1.10.8.730">
    <property type="match status" value="1"/>
</dbReference>
<dbReference type="eggNOG" id="COG3451">
    <property type="taxonomic scope" value="Bacteria"/>
</dbReference>
<dbReference type="Pfam" id="PF19044">
    <property type="entry name" value="P-loop_TraG"/>
    <property type="match status" value="1"/>
</dbReference>
<protein>
    <submittedName>
        <fullName evidence="2">Putative type-IV secretion system protein TraC</fullName>
    </submittedName>
</protein>
<dbReference type="PANTHER" id="PTHR38467:SF1">
    <property type="entry name" value="CONJUGATIVE TRANSFER: ASSEMBLY"/>
    <property type="match status" value="1"/>
</dbReference>
<dbReference type="InterPro" id="IPR027417">
    <property type="entry name" value="P-loop_NTPase"/>
</dbReference>
<dbReference type="PANTHER" id="PTHR38467">
    <property type="match status" value="1"/>
</dbReference>
<dbReference type="Proteomes" id="UP000003953">
    <property type="component" value="Unassembled WGS sequence"/>
</dbReference>
<name>C5F077_9HELI</name>
<keyword evidence="3" id="KW-1185">Reference proteome</keyword>
<dbReference type="CDD" id="cd01127">
    <property type="entry name" value="TrwB_TraG_TraD_VirD4"/>
    <property type="match status" value="1"/>
</dbReference>
<dbReference type="AlphaFoldDB" id="C5F077"/>
<sequence>MITMSKNFVVLVSIKGADKKKILNLKRDAENIFKSNGFGGDVLSPKELKPYLYEIFNPNHDLNNIPYYDENCYLSRQVIAPSTSILVKDTHIEVDNKCWISLALQGLPKEFHISYFGEKIGDTISASLDTNQFTDTFIITASICALPKGKTTSTSRNHSVIATQNWSETIFREFAAVRRESVDIIERIDNQKQKLYAFDLNILLSGEDFEKAKENSQRIISYWSKGGDTGIVLDEALGIHQLNFIASLPMGINEEYIFNMTGKYRSLFAEQISQFIPVEADYNGNYPNLVLYSRRGQIAGLDLFVSNINYNGYLVATSGAGKSVLLNMIAFNSYARGDRVFILDYDNSFLKLCETLGGQYLALDPNKPISFNPFSDIDTKEKLMEEMEYFSSLVYMLGSSKYEAKSLEEEKLIKPKIQEIIGVLYDDIGNELEITHIRDRLKTIKDQRFDDFASQLRPFCKEGIYGEFFTGKNQFNISREFIVAEFKAIDNSPDLRDPLIMLIIYHLNQLMYVSDKRANRMQIILDEAHRFLGKNPKMDDFIEQGYRRFRKYNASAILATQGFDDIYNMKTGGLSRAGSVIVNNSSWKIFMKQTEVSINMLLNSKLFNFSMGEERLLKSIVTKKGEYSELLLITPEEFKVPYRLIMDRFFYYVTTTDPKDKDKIKKLTDSGIALGEAIKQLVEEDKKNGL</sequence>
<dbReference type="SUPFAM" id="SSF52540">
    <property type="entry name" value="P-loop containing nucleoside triphosphate hydrolases"/>
    <property type="match status" value="1"/>
</dbReference>
<dbReference type="EMBL" id="DS990443">
    <property type="protein sequence ID" value="EEQ63671.1"/>
    <property type="molecule type" value="Genomic_DNA"/>
</dbReference>